<dbReference type="GO" id="GO:0005886">
    <property type="term" value="C:plasma membrane"/>
    <property type="evidence" value="ECO:0007669"/>
    <property type="project" value="TreeGrafter"/>
</dbReference>
<feature type="transmembrane region" description="Helical" evidence="6">
    <location>
        <begin position="255"/>
        <end position="277"/>
    </location>
</feature>
<dbReference type="RefSeq" id="WP_092197559.1">
    <property type="nucleotide sequence ID" value="NZ_PPEL01000047.1"/>
</dbReference>
<reference evidence="8 9" key="1">
    <citation type="journal article" date="2018" name="Int. J. Syst. Evol. Microbiol.">
        <title>Rubneribacter badeniensis gen. nov., sp. nov. and Enteroscipio rubneri gen. nov., sp. nov., new members of the Eggerthellaceae isolated from human faeces.</title>
        <authorList>
            <person name="Danylec N."/>
            <person name="Gobl A."/>
            <person name="Stoll D.A."/>
            <person name="Hetzer B."/>
            <person name="Kulling S.E."/>
            <person name="Huch M."/>
        </authorList>
    </citation>
    <scope>NUCLEOTIDE SEQUENCE [LARGE SCALE GENOMIC DNA]</scope>
    <source>
        <strain evidence="8 9">ResAG-85</strain>
    </source>
</reference>
<keyword evidence="2" id="KW-0813">Transport</keyword>
<organism evidence="8 9">
    <name type="scientific">Rubneribacter badeniensis</name>
    <dbReference type="NCBI Taxonomy" id="2070688"/>
    <lineage>
        <taxon>Bacteria</taxon>
        <taxon>Bacillati</taxon>
        <taxon>Actinomycetota</taxon>
        <taxon>Coriobacteriia</taxon>
        <taxon>Eggerthellales</taxon>
        <taxon>Eggerthellaceae</taxon>
        <taxon>Rubneribacter</taxon>
    </lineage>
</organism>
<dbReference type="GO" id="GO:0022857">
    <property type="term" value="F:transmembrane transporter activity"/>
    <property type="evidence" value="ECO:0007669"/>
    <property type="project" value="UniProtKB-ARBA"/>
</dbReference>
<feature type="transmembrane region" description="Helical" evidence="6">
    <location>
        <begin position="217"/>
        <end position="235"/>
    </location>
</feature>
<protein>
    <recommendedName>
        <fullName evidence="7">Citrate transporter-like domain-containing protein</fullName>
    </recommendedName>
</protein>
<dbReference type="Pfam" id="PF03600">
    <property type="entry name" value="CitMHS"/>
    <property type="match status" value="1"/>
</dbReference>
<feature type="transmembrane region" description="Helical" evidence="6">
    <location>
        <begin position="438"/>
        <end position="456"/>
    </location>
</feature>
<dbReference type="PANTHER" id="PTHR10283">
    <property type="entry name" value="SOLUTE CARRIER FAMILY 13 MEMBER"/>
    <property type="match status" value="1"/>
</dbReference>
<evidence type="ECO:0000313" key="9">
    <source>
        <dbReference type="Proteomes" id="UP000236488"/>
    </source>
</evidence>
<comment type="subcellular location">
    <subcellularLocation>
        <location evidence="1">Membrane</location>
        <topology evidence="1">Multi-pass membrane protein</topology>
    </subcellularLocation>
</comment>
<feature type="transmembrane region" description="Helical" evidence="6">
    <location>
        <begin position="499"/>
        <end position="521"/>
    </location>
</feature>
<evidence type="ECO:0000313" key="8">
    <source>
        <dbReference type="EMBL" id="PNV65098.1"/>
    </source>
</evidence>
<evidence type="ECO:0000259" key="7">
    <source>
        <dbReference type="Pfam" id="PF03600"/>
    </source>
</evidence>
<evidence type="ECO:0000256" key="6">
    <source>
        <dbReference type="SAM" id="Phobius"/>
    </source>
</evidence>
<dbReference type="Proteomes" id="UP000236488">
    <property type="component" value="Unassembled WGS sequence"/>
</dbReference>
<feature type="transmembrane region" description="Helical" evidence="6">
    <location>
        <begin position="52"/>
        <end position="72"/>
    </location>
</feature>
<feature type="transmembrane region" description="Helical" evidence="6">
    <location>
        <begin position="84"/>
        <end position="111"/>
    </location>
</feature>
<keyword evidence="3 6" id="KW-0812">Transmembrane</keyword>
<gene>
    <name evidence="8" type="ORF">C2L80_08325</name>
</gene>
<evidence type="ECO:0000256" key="5">
    <source>
        <dbReference type="ARBA" id="ARBA00023136"/>
    </source>
</evidence>
<feature type="transmembrane region" description="Helical" evidence="6">
    <location>
        <begin position="462"/>
        <end position="487"/>
    </location>
</feature>
<evidence type="ECO:0000256" key="4">
    <source>
        <dbReference type="ARBA" id="ARBA00022989"/>
    </source>
</evidence>
<dbReference type="AlphaFoldDB" id="A0A2K2U4G9"/>
<evidence type="ECO:0000256" key="2">
    <source>
        <dbReference type="ARBA" id="ARBA00022448"/>
    </source>
</evidence>
<feature type="transmembrane region" description="Helical" evidence="6">
    <location>
        <begin position="167"/>
        <end position="185"/>
    </location>
</feature>
<dbReference type="InterPro" id="IPR004680">
    <property type="entry name" value="Cit_transptr-like_dom"/>
</dbReference>
<feature type="transmembrane region" description="Helical" evidence="6">
    <location>
        <begin position="131"/>
        <end position="155"/>
    </location>
</feature>
<dbReference type="EMBL" id="PPEL01000047">
    <property type="protein sequence ID" value="PNV65098.1"/>
    <property type="molecule type" value="Genomic_DNA"/>
</dbReference>
<keyword evidence="5 6" id="KW-0472">Membrane</keyword>
<feature type="transmembrane region" description="Helical" evidence="6">
    <location>
        <begin position="406"/>
        <end position="431"/>
    </location>
</feature>
<keyword evidence="9" id="KW-1185">Reference proteome</keyword>
<proteinExistence type="predicted"/>
<feature type="transmembrane region" description="Helical" evidence="6">
    <location>
        <begin position="332"/>
        <end position="355"/>
    </location>
</feature>
<keyword evidence="4 6" id="KW-1133">Transmembrane helix</keyword>
<name>A0A2K2U4G9_9ACTN</name>
<feature type="transmembrane region" description="Helical" evidence="6">
    <location>
        <begin position="309"/>
        <end position="326"/>
    </location>
</feature>
<evidence type="ECO:0000256" key="1">
    <source>
        <dbReference type="ARBA" id="ARBA00004141"/>
    </source>
</evidence>
<comment type="caution">
    <text evidence="8">The sequence shown here is derived from an EMBL/GenBank/DDBJ whole genome shotgun (WGS) entry which is preliminary data.</text>
</comment>
<feature type="transmembrane region" description="Helical" evidence="6">
    <location>
        <begin position="376"/>
        <end position="394"/>
    </location>
</feature>
<evidence type="ECO:0000256" key="3">
    <source>
        <dbReference type="ARBA" id="ARBA00022692"/>
    </source>
</evidence>
<accession>A0A2K2U4G9</accession>
<sequence>MGVGEGYLQVFRTNGVDDYCRGDCRLRDIGNVDVLMPAFGKGGVVVEVRSRGVHVVNVVVTLLLMAAPYVIPLPDALSDVGAKILGVLIGCTYGWITVGIVGTSFLGLVMLGFAQDLPVSAVFQEGFGGETFLLVFFFAAFAGILEQVGLGEWIASWVLNKRFSRKGPWMLSFALLLMSYLVSFVTSIMPGILISWGVLSGVCALCGLTKENAWPRWMAVGIVLACCMGHSAWPIEVLSFTLLGLYQSFDLPSIGYVPFTILNVSIGLMAIVGYVLACRVVLRPEVGKLDAVLAEGRECPSLTKEQRQIVVVAVLFFAVLFVPGAFPDAGGVVGFLGDIGTSGCAAAVLALAAIVRRSNGSSLVDVASAIRDGVPWESLILVACAIPLSSALTSDEAGLQPLFSGMFSALFSDLGGGLAFSVCFVVLVVALTNVMGNMTVGIISVSLLCSFAPAIGANAPMLTVIACIACNAALLLPSGGPTAALLHGNKEWFSVSREVYAPAGVAVGSFFASACVSMVSIGPLLF</sequence>
<feature type="domain" description="Citrate transporter-like" evidence="7">
    <location>
        <begin position="97"/>
        <end position="466"/>
    </location>
</feature>